<dbReference type="Proteomes" id="UP000290204">
    <property type="component" value="Unassembled WGS sequence"/>
</dbReference>
<proteinExistence type="predicted"/>
<dbReference type="AlphaFoldDB" id="A0A4Q1CGX4"/>
<keyword evidence="3" id="KW-1185">Reference proteome</keyword>
<gene>
    <name evidence="2" type="ORF">ESA94_13785</name>
</gene>
<name>A0A4Q1CGX4_9BACT</name>
<dbReference type="EMBL" id="SDHW01000004">
    <property type="protein sequence ID" value="RXK59207.1"/>
    <property type="molecule type" value="Genomic_DNA"/>
</dbReference>
<dbReference type="OrthoDB" id="8097020at2"/>
<keyword evidence="1" id="KW-0812">Transmembrane</keyword>
<evidence type="ECO:0000256" key="1">
    <source>
        <dbReference type="SAM" id="Phobius"/>
    </source>
</evidence>
<reference evidence="2 3" key="1">
    <citation type="submission" date="2019-01" db="EMBL/GenBank/DDBJ databases">
        <title>Lacibacter sp. strain TTM-7.</title>
        <authorList>
            <person name="Chen W.-M."/>
        </authorList>
    </citation>
    <scope>NUCLEOTIDE SEQUENCE [LARGE SCALE GENOMIC DNA]</scope>
    <source>
        <strain evidence="2 3">TTM-7</strain>
    </source>
</reference>
<feature type="transmembrane region" description="Helical" evidence="1">
    <location>
        <begin position="137"/>
        <end position="154"/>
    </location>
</feature>
<evidence type="ECO:0000313" key="3">
    <source>
        <dbReference type="Proteomes" id="UP000290204"/>
    </source>
</evidence>
<organism evidence="2 3">
    <name type="scientific">Lacibacter luteus</name>
    <dbReference type="NCBI Taxonomy" id="2508719"/>
    <lineage>
        <taxon>Bacteria</taxon>
        <taxon>Pseudomonadati</taxon>
        <taxon>Bacteroidota</taxon>
        <taxon>Chitinophagia</taxon>
        <taxon>Chitinophagales</taxon>
        <taxon>Chitinophagaceae</taxon>
        <taxon>Lacibacter</taxon>
    </lineage>
</organism>
<keyword evidence="1" id="KW-1133">Transmembrane helix</keyword>
<accession>A0A4Q1CGX4</accession>
<feature type="transmembrane region" description="Helical" evidence="1">
    <location>
        <begin position="48"/>
        <end position="66"/>
    </location>
</feature>
<comment type="caution">
    <text evidence="2">The sequence shown here is derived from an EMBL/GenBank/DDBJ whole genome shotgun (WGS) entry which is preliminary data.</text>
</comment>
<feature type="transmembrane region" description="Helical" evidence="1">
    <location>
        <begin position="21"/>
        <end position="42"/>
    </location>
</feature>
<keyword evidence="1" id="KW-0472">Membrane</keyword>
<dbReference type="RefSeq" id="WP_129131511.1">
    <property type="nucleotide sequence ID" value="NZ_SDHW01000004.1"/>
</dbReference>
<evidence type="ECO:0000313" key="2">
    <source>
        <dbReference type="EMBL" id="RXK59207.1"/>
    </source>
</evidence>
<protein>
    <submittedName>
        <fullName evidence="2">Uncharacterized protein</fullName>
    </submittedName>
</protein>
<sequence>MGFRFVPNSVSYETVNRLNNYADILLYTSTLVTIAISFLGYYELIPDLKNLLIGLNILFICIFVYLDNRANYIFTKAEMRRRLDWLDNSFQTNFSGKKSKDYFTNDHLSPGLYKLAVNCFENSFHTQFIISKMLPKLITQTIIIVLVFIISAYIGNREIIRMFFELSLPAILIQKLIKALYFSTRMADVQDHFKSLFNDLLKINFDDKTAESLRDILEYETALSWASTPLDSKIFWKHKVKLAQDWEELKQEYNIKAL</sequence>